<comment type="similarity">
    <text evidence="2 12">Belongs to the glycosyl hydrolase 17 family.</text>
</comment>
<proteinExistence type="inferred from homology"/>
<accession>A0A0F4YXA2</accession>
<evidence type="ECO:0000256" key="2">
    <source>
        <dbReference type="ARBA" id="ARBA00008773"/>
    </source>
</evidence>
<keyword evidence="6" id="KW-0378">Hydrolase</keyword>
<comment type="subcellular location">
    <subcellularLocation>
        <location evidence="1">Secreted</location>
        <location evidence="1">Cell wall</location>
    </subcellularLocation>
</comment>
<evidence type="ECO:0000256" key="7">
    <source>
        <dbReference type="ARBA" id="ARBA00023180"/>
    </source>
</evidence>
<feature type="chain" id="PRO_5002482087" description="glucan 1,3-beta-glucosidase" evidence="13">
    <location>
        <begin position="21"/>
        <end position="302"/>
    </location>
</feature>
<keyword evidence="3" id="KW-0134">Cell wall</keyword>
<dbReference type="InterPro" id="IPR017853">
    <property type="entry name" value="GH"/>
</dbReference>
<dbReference type="GeneID" id="25315598"/>
<keyword evidence="15" id="KW-1185">Reference proteome</keyword>
<dbReference type="InterPro" id="IPR050732">
    <property type="entry name" value="Beta-glucan_modifiers"/>
</dbReference>
<dbReference type="GO" id="GO:0005975">
    <property type="term" value="P:carbohydrate metabolic process"/>
    <property type="evidence" value="ECO:0007669"/>
    <property type="project" value="InterPro"/>
</dbReference>
<dbReference type="InterPro" id="IPR000490">
    <property type="entry name" value="Glyco_hydro_17"/>
</dbReference>
<dbReference type="RefSeq" id="XP_013329317.1">
    <property type="nucleotide sequence ID" value="XM_013473863.1"/>
</dbReference>
<evidence type="ECO:0000256" key="6">
    <source>
        <dbReference type="ARBA" id="ARBA00022801"/>
    </source>
</evidence>
<dbReference type="PANTHER" id="PTHR16631">
    <property type="entry name" value="GLUCAN 1,3-BETA-GLUCOSIDASE"/>
    <property type="match status" value="1"/>
</dbReference>
<evidence type="ECO:0000256" key="9">
    <source>
        <dbReference type="ARBA" id="ARBA00036824"/>
    </source>
</evidence>
<protein>
    <recommendedName>
        <fullName evidence="10">glucan 1,3-beta-glucosidase</fullName>
        <ecNumber evidence="10">3.2.1.58</ecNumber>
    </recommendedName>
    <alternativeName>
        <fullName evidence="11">Exo-1,3-beta-glucanase</fullName>
    </alternativeName>
</protein>
<feature type="signal peptide" evidence="13">
    <location>
        <begin position="1"/>
        <end position="20"/>
    </location>
</feature>
<dbReference type="GO" id="GO:0009986">
    <property type="term" value="C:cell surface"/>
    <property type="evidence" value="ECO:0007669"/>
    <property type="project" value="TreeGrafter"/>
</dbReference>
<comment type="caution">
    <text evidence="14">The sequence shown here is derived from an EMBL/GenBank/DDBJ whole genome shotgun (WGS) entry which is preliminary data.</text>
</comment>
<name>A0A0F4YXA2_RASE3</name>
<dbReference type="Pfam" id="PF00332">
    <property type="entry name" value="Glyco_hydro_17"/>
    <property type="match status" value="1"/>
</dbReference>
<evidence type="ECO:0000256" key="3">
    <source>
        <dbReference type="ARBA" id="ARBA00022512"/>
    </source>
</evidence>
<dbReference type="EC" id="3.2.1.58" evidence="10"/>
<dbReference type="AlphaFoldDB" id="A0A0F4YXA2"/>
<dbReference type="SUPFAM" id="SSF51445">
    <property type="entry name" value="(Trans)glycosidases"/>
    <property type="match status" value="1"/>
</dbReference>
<dbReference type="GO" id="GO:0009277">
    <property type="term" value="C:fungal-type cell wall"/>
    <property type="evidence" value="ECO:0007669"/>
    <property type="project" value="TreeGrafter"/>
</dbReference>
<comment type="catalytic activity">
    <reaction evidence="9">
        <text>Successive hydrolysis of beta-D-glucose units from the non-reducing ends of (1-&gt;3)-beta-D-glucans, releasing alpha-glucose.</text>
        <dbReference type="EC" id="3.2.1.58"/>
    </reaction>
</comment>
<evidence type="ECO:0000256" key="10">
    <source>
        <dbReference type="ARBA" id="ARBA00038929"/>
    </source>
</evidence>
<keyword evidence="4" id="KW-0964">Secreted</keyword>
<keyword evidence="8" id="KW-0326">Glycosidase</keyword>
<dbReference type="GO" id="GO:0004338">
    <property type="term" value="F:glucan exo-1,3-beta-glucosidase activity"/>
    <property type="evidence" value="ECO:0007669"/>
    <property type="project" value="UniProtKB-EC"/>
</dbReference>
<evidence type="ECO:0000313" key="15">
    <source>
        <dbReference type="Proteomes" id="UP000053958"/>
    </source>
</evidence>
<evidence type="ECO:0000256" key="8">
    <source>
        <dbReference type="ARBA" id="ARBA00023295"/>
    </source>
</evidence>
<reference evidence="14 15" key="1">
    <citation type="submission" date="2015-04" db="EMBL/GenBank/DDBJ databases">
        <authorList>
            <person name="Heijne W.H."/>
            <person name="Fedorova N.D."/>
            <person name="Nierman W.C."/>
            <person name="Vollebregt A.W."/>
            <person name="Zhao Z."/>
            <person name="Wu L."/>
            <person name="Kumar M."/>
            <person name="Stam H."/>
            <person name="van den Berg M.A."/>
            <person name="Pel H.J."/>
        </authorList>
    </citation>
    <scope>NUCLEOTIDE SEQUENCE [LARGE SCALE GENOMIC DNA]</scope>
    <source>
        <strain evidence="14 15">CBS 393.64</strain>
    </source>
</reference>
<gene>
    <name evidence="14" type="ORF">T310_3248</name>
</gene>
<sequence length="302" mass="32450">MRLSTLLPLALGLAPAAVSAAGTLGFALGDKNPDGSCKAQSDYEADFDKLSPLSKLVRIYSASDCNSAKNIVPAAKAKGFKVVLAVWPDTEESFNSDTAALKSVVPGNEDVVEAITVGSETLYRGNFTGEQLLEKINQVKQMFPNVVVGTADSWNKYADGTADPLITGGVTYLLGNAFAYWQGAPITNASRVYFDDISQAIEHVQKIAGANAKNIRFATGETGWPTDGGSNYGPAVASTQNAETFYKQGVCGMLKWGMDVFYFEAFDEPWKPKSVGDDGQAEDETHWGMFTADRKDKFDTTC</sequence>
<evidence type="ECO:0000256" key="4">
    <source>
        <dbReference type="ARBA" id="ARBA00022525"/>
    </source>
</evidence>
<evidence type="ECO:0000256" key="11">
    <source>
        <dbReference type="ARBA" id="ARBA00041761"/>
    </source>
</evidence>
<dbReference type="GO" id="GO:0005576">
    <property type="term" value="C:extracellular region"/>
    <property type="evidence" value="ECO:0007669"/>
    <property type="project" value="TreeGrafter"/>
</dbReference>
<keyword evidence="5 13" id="KW-0732">Signal</keyword>
<organism evidence="14 15">
    <name type="scientific">Rasamsonia emersonii (strain ATCC 16479 / CBS 393.64 / IMI 116815)</name>
    <dbReference type="NCBI Taxonomy" id="1408163"/>
    <lineage>
        <taxon>Eukaryota</taxon>
        <taxon>Fungi</taxon>
        <taxon>Dikarya</taxon>
        <taxon>Ascomycota</taxon>
        <taxon>Pezizomycotina</taxon>
        <taxon>Eurotiomycetes</taxon>
        <taxon>Eurotiomycetidae</taxon>
        <taxon>Eurotiales</taxon>
        <taxon>Trichocomaceae</taxon>
        <taxon>Rasamsonia</taxon>
    </lineage>
</organism>
<evidence type="ECO:0000256" key="13">
    <source>
        <dbReference type="SAM" id="SignalP"/>
    </source>
</evidence>
<evidence type="ECO:0000256" key="12">
    <source>
        <dbReference type="RuleBase" id="RU004335"/>
    </source>
</evidence>
<keyword evidence="7" id="KW-0325">Glycoprotein</keyword>
<dbReference type="PANTHER" id="PTHR16631:SF26">
    <property type="entry name" value="GLUCAN 1,3-BETA-GLUCOSIDASE"/>
    <property type="match status" value="1"/>
</dbReference>
<evidence type="ECO:0000256" key="1">
    <source>
        <dbReference type="ARBA" id="ARBA00004191"/>
    </source>
</evidence>
<evidence type="ECO:0000256" key="5">
    <source>
        <dbReference type="ARBA" id="ARBA00022729"/>
    </source>
</evidence>
<dbReference type="GO" id="GO:0042973">
    <property type="term" value="F:glucan endo-1,3-beta-D-glucosidase activity"/>
    <property type="evidence" value="ECO:0007669"/>
    <property type="project" value="TreeGrafter"/>
</dbReference>
<dbReference type="Proteomes" id="UP000053958">
    <property type="component" value="Unassembled WGS sequence"/>
</dbReference>
<dbReference type="OrthoDB" id="1293114at2759"/>
<evidence type="ECO:0000313" key="14">
    <source>
        <dbReference type="EMBL" id="KKA22705.1"/>
    </source>
</evidence>
<dbReference type="EMBL" id="LASV01000129">
    <property type="protein sequence ID" value="KKA22705.1"/>
    <property type="molecule type" value="Genomic_DNA"/>
</dbReference>
<dbReference type="STRING" id="1408163.A0A0F4YXA2"/>
<dbReference type="Gene3D" id="3.20.20.80">
    <property type="entry name" value="Glycosidases"/>
    <property type="match status" value="1"/>
</dbReference>
<dbReference type="GO" id="GO:0071555">
    <property type="term" value="P:cell wall organization"/>
    <property type="evidence" value="ECO:0007669"/>
    <property type="project" value="TreeGrafter"/>
</dbReference>